<dbReference type="Pfam" id="PF25917">
    <property type="entry name" value="BSH_RND"/>
    <property type="match status" value="1"/>
</dbReference>
<evidence type="ECO:0000256" key="4">
    <source>
        <dbReference type="ARBA" id="ARBA00023136"/>
    </source>
</evidence>
<dbReference type="InterPro" id="IPR058625">
    <property type="entry name" value="MdtA-like_BSH"/>
</dbReference>
<dbReference type="AlphaFoldDB" id="A0A1S2N3X8"/>
<feature type="domain" description="p-hydroxybenzoic acid efflux pump subunit AaeA-like beta-barrel" evidence="8">
    <location>
        <begin position="268"/>
        <end position="351"/>
    </location>
</feature>
<feature type="region of interest" description="Disordered" evidence="5">
    <location>
        <begin position="1"/>
        <end position="34"/>
    </location>
</feature>
<dbReference type="RefSeq" id="WP_083415316.1">
    <property type="nucleotide sequence ID" value="NZ_JRYB01000001.1"/>
</dbReference>
<keyword evidence="3 6" id="KW-1133">Transmembrane helix</keyword>
<evidence type="ECO:0000256" key="2">
    <source>
        <dbReference type="ARBA" id="ARBA00022692"/>
    </source>
</evidence>
<dbReference type="EMBL" id="JRYB01000001">
    <property type="protein sequence ID" value="OIJ39603.1"/>
    <property type="molecule type" value="Genomic_DNA"/>
</dbReference>
<comment type="subcellular location">
    <subcellularLocation>
        <location evidence="1">Membrane</location>
        <topology evidence="1">Single-pass membrane protein</topology>
    </subcellularLocation>
</comment>
<gene>
    <name evidence="9" type="ORF">LO55_2599</name>
</gene>
<evidence type="ECO:0000259" key="8">
    <source>
        <dbReference type="Pfam" id="PF25963"/>
    </source>
</evidence>
<dbReference type="Proteomes" id="UP000180246">
    <property type="component" value="Unassembled WGS sequence"/>
</dbReference>
<protein>
    <submittedName>
        <fullName evidence="9">HlyD secretion family protein</fullName>
    </submittedName>
</protein>
<dbReference type="GO" id="GO:0016020">
    <property type="term" value="C:membrane"/>
    <property type="evidence" value="ECO:0007669"/>
    <property type="project" value="UniProtKB-SubCell"/>
</dbReference>
<accession>A0A1S2N3X8</accession>
<dbReference type="Gene3D" id="2.40.30.170">
    <property type="match status" value="1"/>
</dbReference>
<feature type="compositionally biased region" description="Low complexity" evidence="5">
    <location>
        <begin position="17"/>
        <end position="30"/>
    </location>
</feature>
<dbReference type="InterPro" id="IPR058634">
    <property type="entry name" value="AaeA-lik-b-barrel"/>
</dbReference>
<evidence type="ECO:0000256" key="6">
    <source>
        <dbReference type="SAM" id="Phobius"/>
    </source>
</evidence>
<feature type="domain" description="Multidrug resistance protein MdtA-like barrel-sandwich hybrid" evidence="7">
    <location>
        <begin position="76"/>
        <end position="261"/>
    </location>
</feature>
<sequence length="390" mass="41829">MSPEPVKLEQTAPPGDAAPTPIPAASGAPAPARPGRKSRLGLTIVLALIVASLGWYLVADRLTPYTSQARVQAFVVPVASEVTGMVQEVYVKNNDEVEEGQLLFHIDPSTYRIALRRSLADYESVRRSVNASALAVKAADAALQAARAMHVFAKQDAGRLEQIFAEDPGALSIRRVQNARASLATARSQEIAAQAELRRAEEAAGDEGERNAQLLSARAAVEKAELDLERTAVTAPARGLVTDLRTDVGQVLQPGSAAMTLIAVHDLWISADMTENNLGNIAPGDEVAIVLDVVPGKVLKGRVRSVGSGVNAGREAKAGTLPEIDNSRDWLRQAQRFPVAVEFDPSERAQLRAARIGGQADVLVYTDDHAVMNWLGAVFIRLMSYLSYLY</sequence>
<evidence type="ECO:0000313" key="9">
    <source>
        <dbReference type="EMBL" id="OIJ39603.1"/>
    </source>
</evidence>
<organism evidence="9 10">
    <name type="scientific">Massilia timonae</name>
    <dbReference type="NCBI Taxonomy" id="47229"/>
    <lineage>
        <taxon>Bacteria</taxon>
        <taxon>Pseudomonadati</taxon>
        <taxon>Pseudomonadota</taxon>
        <taxon>Betaproteobacteria</taxon>
        <taxon>Burkholderiales</taxon>
        <taxon>Oxalobacteraceae</taxon>
        <taxon>Telluria group</taxon>
        <taxon>Massilia</taxon>
    </lineage>
</organism>
<dbReference type="PANTHER" id="PTHR30386:SF26">
    <property type="entry name" value="TRANSPORT PROTEIN COMB"/>
    <property type="match status" value="1"/>
</dbReference>
<evidence type="ECO:0000256" key="1">
    <source>
        <dbReference type="ARBA" id="ARBA00004167"/>
    </source>
</evidence>
<reference evidence="9 10" key="1">
    <citation type="submission" date="2014-10" db="EMBL/GenBank/DDBJ databases">
        <authorList>
            <person name="Seo M.-J."/>
            <person name="Seok Y.J."/>
            <person name="Cha I.-T."/>
        </authorList>
    </citation>
    <scope>NUCLEOTIDE SEQUENCE [LARGE SCALE GENOMIC DNA]</scope>
    <source>
        <strain evidence="9 10">NEU</strain>
    </source>
</reference>
<comment type="caution">
    <text evidence="9">The sequence shown here is derived from an EMBL/GenBank/DDBJ whole genome shotgun (WGS) entry which is preliminary data.</text>
</comment>
<evidence type="ECO:0000259" key="7">
    <source>
        <dbReference type="Pfam" id="PF25917"/>
    </source>
</evidence>
<dbReference type="Gene3D" id="2.40.50.100">
    <property type="match status" value="1"/>
</dbReference>
<dbReference type="InterPro" id="IPR050739">
    <property type="entry name" value="MFP"/>
</dbReference>
<dbReference type="Pfam" id="PF25963">
    <property type="entry name" value="Beta-barrel_AAEA"/>
    <property type="match status" value="1"/>
</dbReference>
<dbReference type="SUPFAM" id="SSF111369">
    <property type="entry name" value="HlyD-like secretion proteins"/>
    <property type="match status" value="2"/>
</dbReference>
<evidence type="ECO:0000256" key="3">
    <source>
        <dbReference type="ARBA" id="ARBA00022989"/>
    </source>
</evidence>
<evidence type="ECO:0000256" key="5">
    <source>
        <dbReference type="SAM" id="MobiDB-lite"/>
    </source>
</evidence>
<feature type="transmembrane region" description="Helical" evidence="6">
    <location>
        <begin position="40"/>
        <end position="58"/>
    </location>
</feature>
<dbReference type="PANTHER" id="PTHR30386">
    <property type="entry name" value="MEMBRANE FUSION SUBUNIT OF EMRAB-TOLC MULTIDRUG EFFLUX PUMP"/>
    <property type="match status" value="1"/>
</dbReference>
<name>A0A1S2N3X8_9BURK</name>
<keyword evidence="2 6" id="KW-0812">Transmembrane</keyword>
<proteinExistence type="predicted"/>
<keyword evidence="4 6" id="KW-0472">Membrane</keyword>
<evidence type="ECO:0000313" key="10">
    <source>
        <dbReference type="Proteomes" id="UP000180246"/>
    </source>
</evidence>